<dbReference type="PANTHER" id="PTHR43685:SF2">
    <property type="entry name" value="GLYCOSYLTRANSFERASE 2-LIKE DOMAIN-CONTAINING PROTEIN"/>
    <property type="match status" value="1"/>
</dbReference>
<evidence type="ECO:0000259" key="2">
    <source>
        <dbReference type="Pfam" id="PF00535"/>
    </source>
</evidence>
<dbReference type="Pfam" id="PF00535">
    <property type="entry name" value="Glycos_transf_2"/>
    <property type="match status" value="2"/>
</dbReference>
<accession>A0ABY0T5J1</accession>
<dbReference type="CDD" id="cd03801">
    <property type="entry name" value="GT4_PimA-like"/>
    <property type="match status" value="1"/>
</dbReference>
<comment type="caution">
    <text evidence="3">The sequence shown here is derived from an EMBL/GenBank/DDBJ whole genome shotgun (WGS) entry which is preliminary data.</text>
</comment>
<dbReference type="EMBL" id="FNKY01000001">
    <property type="protein sequence ID" value="SDQ26176.1"/>
    <property type="molecule type" value="Genomic_DNA"/>
</dbReference>
<evidence type="ECO:0000313" key="3">
    <source>
        <dbReference type="EMBL" id="SDQ26176.1"/>
    </source>
</evidence>
<dbReference type="Pfam" id="PF00534">
    <property type="entry name" value="Glycos_transf_1"/>
    <property type="match status" value="1"/>
</dbReference>
<dbReference type="InterPro" id="IPR001296">
    <property type="entry name" value="Glyco_trans_1"/>
</dbReference>
<feature type="domain" description="Glycosyl transferase family 1" evidence="1">
    <location>
        <begin position="948"/>
        <end position="1084"/>
    </location>
</feature>
<dbReference type="InterPro" id="IPR050834">
    <property type="entry name" value="Glycosyltransf_2"/>
</dbReference>
<reference evidence="3 4" key="1">
    <citation type="submission" date="2016-10" db="EMBL/GenBank/DDBJ databases">
        <authorList>
            <person name="Varghese N."/>
            <person name="Submissions S."/>
        </authorList>
    </citation>
    <scope>NUCLEOTIDE SEQUENCE [LARGE SCALE GENOMIC DNA]</scope>
    <source>
        <strain evidence="3 4">Nl1</strain>
    </source>
</reference>
<dbReference type="PANTHER" id="PTHR43685">
    <property type="entry name" value="GLYCOSYLTRANSFERASE"/>
    <property type="match status" value="1"/>
</dbReference>
<organism evidence="3 4">
    <name type="scientific">Nitrosospira multiformis</name>
    <dbReference type="NCBI Taxonomy" id="1231"/>
    <lineage>
        <taxon>Bacteria</taxon>
        <taxon>Pseudomonadati</taxon>
        <taxon>Pseudomonadota</taxon>
        <taxon>Betaproteobacteria</taxon>
        <taxon>Nitrosomonadales</taxon>
        <taxon>Nitrosomonadaceae</taxon>
        <taxon>Nitrosospira</taxon>
    </lineage>
</organism>
<proteinExistence type="predicted"/>
<dbReference type="Gene3D" id="3.40.50.2000">
    <property type="entry name" value="Glycogen Phosphorylase B"/>
    <property type="match status" value="2"/>
</dbReference>
<name>A0ABY0T5J1_9PROT</name>
<dbReference type="SUPFAM" id="SSF53448">
    <property type="entry name" value="Nucleotide-diphospho-sugar transferases"/>
    <property type="match status" value="2"/>
</dbReference>
<sequence length="1146" mass="133567">MPKVSVILTSFNHEKHIQEAINTVLNQSFTDFELIIWDDASADNSWYLINQYSDPRIRAFRNEVQKKGGWGINKAISEVASGKYIAIHHSDDAWEPDKLQKQVAVLDDHPEIGAVFTWSQIINEYGVKLENSWFIQENKTQWQWLNQLFLEENHLNHPSVLIRKQCYQDVGVYSYGLAQTGDAEMWSRVLIKFPIHVIQERLTKHRFFSDESNSSGPRIEVAIRANSEWNILRENYLSIANFEDIVATFPGLERFRNPEGFDNKFLLAMACLECKQRNAWQLGLKWLFDLLNDETRYRKIKELYSFTHLDFIRMTAEFDVYCIERDKQMAERDKQMAEHDKQIAERDKQITSLNQILSERNMQIAGLYNSNSWRITWPLRTTAHHLKRVRHAATPVVRRAASYLVKQYLSSPRIRGWYASAKNISSKAIYPISPKLHELLFVKLKLYLRRHYLNRDRSSSIFASERLYRTMKSVPVDFRPKVSVIVPSYNHARFLRQRLDSIYQQTYSNFEVILLDDASTDESQIILEEYRRRYPQITQCSFNEKNSGEVFNQWQHGFEIASGDLIWIAESDDYCSENLVADLVKYFVDDAVMLAYCQTTFVERESTEPIWSLEEYLVELDPDLWRASFVMSAHHLVNKVWAIKNIIPNVSSAIFRHPRKLELLKNKKWKRMRICGDWVFYLHLIRGGLVAYTPNATNYYRLHQNNTSRNTYSKDIYYQEHEQVAKQVLTLYRVENGVFERQRHILELHWRSFRTDYSEDSLKKCYDYERIRHYSAQRKPNLLMASFALIAGGGETFPIKLANILKAAGYGITFLNCHEAATEIGVRRMLREDIPLLELDTLEKLSAVVDDMGIELVHSHHGWVDVSVCNFLEQNSNSQLIVTLHGMYETIPPIELPHILPLLKKRVDKFVYTADKNLTVFDTNHFDINRFVRIDNALDIIPITPVPRFQLGISENAFLICLVSRAIPEKGWQEAIEAVKLAREIHQKDIHLLLIGEGPEYDRLKPIIKDEFIHFLGFRANIRDYFATSDLGFLPSRFLGESFPLVLIDCLHSNRPMLASNVGEIKRMMSTSSGPAGTVFDLENWNIPITNVAEIIATYAEEKNLYLDHLHRVPVAAAKFDPAILLKNYEAVYLELCRKKTGKTLS</sequence>
<dbReference type="InterPro" id="IPR001173">
    <property type="entry name" value="Glyco_trans_2-like"/>
</dbReference>
<feature type="domain" description="Glycosyltransferase 2-like" evidence="2">
    <location>
        <begin position="5"/>
        <end position="145"/>
    </location>
</feature>
<dbReference type="InterPro" id="IPR029044">
    <property type="entry name" value="Nucleotide-diphossugar_trans"/>
</dbReference>
<keyword evidence="4" id="KW-1185">Reference proteome</keyword>
<dbReference type="CDD" id="cd00761">
    <property type="entry name" value="Glyco_tranf_GTA_type"/>
    <property type="match status" value="1"/>
</dbReference>
<evidence type="ECO:0000259" key="1">
    <source>
        <dbReference type="Pfam" id="PF00534"/>
    </source>
</evidence>
<evidence type="ECO:0000313" key="4">
    <source>
        <dbReference type="Proteomes" id="UP000183471"/>
    </source>
</evidence>
<dbReference type="SUPFAM" id="SSF53756">
    <property type="entry name" value="UDP-Glycosyltransferase/glycogen phosphorylase"/>
    <property type="match status" value="1"/>
</dbReference>
<gene>
    <name evidence="3" type="ORF">SAMN05216402_0068</name>
</gene>
<protein>
    <submittedName>
        <fullName evidence="3">Glycosyltransferase involved in cell wall bisynthesis</fullName>
    </submittedName>
</protein>
<dbReference type="Gene3D" id="3.90.550.10">
    <property type="entry name" value="Spore Coat Polysaccharide Biosynthesis Protein SpsA, Chain A"/>
    <property type="match status" value="2"/>
</dbReference>
<dbReference type="RefSeq" id="WP_074630286.1">
    <property type="nucleotide sequence ID" value="NZ_FNKY01000001.1"/>
</dbReference>
<feature type="domain" description="Glycosyltransferase 2-like" evidence="2">
    <location>
        <begin position="483"/>
        <end position="613"/>
    </location>
</feature>
<dbReference type="Proteomes" id="UP000183471">
    <property type="component" value="Unassembled WGS sequence"/>
</dbReference>